<keyword evidence="3" id="KW-1185">Reference proteome</keyword>
<evidence type="ECO:0000313" key="3">
    <source>
        <dbReference type="Proteomes" id="UP000035036"/>
    </source>
</evidence>
<dbReference type="Proteomes" id="UP000035036">
    <property type="component" value="Chromosome"/>
</dbReference>
<dbReference type="InterPro" id="IPR010870">
    <property type="entry name" value="Porin_O/P"/>
</dbReference>
<dbReference type="OrthoDB" id="314848at2"/>
<dbReference type="InterPro" id="IPR023614">
    <property type="entry name" value="Porin_dom_sf"/>
</dbReference>
<sequence>MRTLLTACVGMVLMAAPAFAGPVWTFGPNDEGAMKLEYKGQFQLNMRDTGSEADGEGDTKEFNFRRNRLALMGAYGPHFGLYVQTEFGEDRNITPFLVRDGDESDFEILDAVLRFRYDDRFNFWVGKFKYSFSRENLEACEAPLTLDRSVLIRAPLVDEGTRDKGISIWGNLLEQKFQYRIDAMNGRNDSSSSPESNFRYGARAHVTLLDPEANHGYKGTYMGEKKVLTIGAAYQMENDVAYANTVTEDAVDYQAWTADLFFEYPVEEVGTFTFSAAYADYDLDDAYKGANFEDDVVGIYGEKNGGYVKIGYMLPNTPLQFFARSENWSLAEYRGIVDQEIDWYGGGFNYYFRGQNMKLTMELSKADFDKEGIFGGEKTEDFTTFTTQLQVMF</sequence>
<dbReference type="Pfam" id="PF07396">
    <property type="entry name" value="Porin_O_P"/>
    <property type="match status" value="1"/>
</dbReference>
<dbReference type="SUPFAM" id="SSF56935">
    <property type="entry name" value="Porins"/>
    <property type="match status" value="1"/>
</dbReference>
<dbReference type="KEGG" id="gsb:GSUB_03755"/>
<dbReference type="RefSeq" id="WP_040202043.1">
    <property type="nucleotide sequence ID" value="NZ_CP010311.1"/>
</dbReference>
<dbReference type="HOGENOM" id="CLU_695843_0_0_7"/>
<reference evidence="2 3" key="1">
    <citation type="journal article" date="2015" name="Genome Announc.">
        <title>Genomes of Geoalkalibacter ferrihydriticus Z-0531T and Geoalkalibacter subterraneus Red1T, Two Haloalkaliphilic Metal-Reducing Deltaproteobacteria.</title>
        <authorList>
            <person name="Badalamenti J.P."/>
            <person name="Krajmalnik-Brown R."/>
            <person name="Torres C.I."/>
            <person name="Bond D.R."/>
        </authorList>
    </citation>
    <scope>NUCLEOTIDE SEQUENCE [LARGE SCALE GENOMIC DNA]</scope>
    <source>
        <strain evidence="2 3">Red1</strain>
    </source>
</reference>
<dbReference type="EMBL" id="CP010311">
    <property type="protein sequence ID" value="AJF07893.1"/>
    <property type="molecule type" value="Genomic_DNA"/>
</dbReference>
<dbReference type="AlphaFoldDB" id="A0A0B5FKH0"/>
<gene>
    <name evidence="2" type="ORF">GSUB_03755</name>
</gene>
<evidence type="ECO:0000313" key="2">
    <source>
        <dbReference type="EMBL" id="AJF07893.1"/>
    </source>
</evidence>
<organism evidence="2 3">
    <name type="scientific">Geoalkalibacter subterraneus</name>
    <dbReference type="NCBI Taxonomy" id="483547"/>
    <lineage>
        <taxon>Bacteria</taxon>
        <taxon>Pseudomonadati</taxon>
        <taxon>Thermodesulfobacteriota</taxon>
        <taxon>Desulfuromonadia</taxon>
        <taxon>Desulfuromonadales</taxon>
        <taxon>Geoalkalibacteraceae</taxon>
        <taxon>Geoalkalibacter</taxon>
    </lineage>
</organism>
<dbReference type="STRING" id="483547.GSUB_03755"/>
<dbReference type="NCBIfam" id="NF040900">
    <property type="entry name" value="porin_ExtI"/>
    <property type="match status" value="1"/>
</dbReference>
<keyword evidence="1" id="KW-0732">Signal</keyword>
<feature type="chain" id="PRO_5002102919" evidence="1">
    <location>
        <begin position="21"/>
        <end position="393"/>
    </location>
</feature>
<evidence type="ECO:0000256" key="1">
    <source>
        <dbReference type="SAM" id="SignalP"/>
    </source>
</evidence>
<accession>A0A0B5FKH0</accession>
<name>A0A0B5FKH0_9BACT</name>
<dbReference type="Gene3D" id="2.40.160.10">
    <property type="entry name" value="Porin"/>
    <property type="match status" value="1"/>
</dbReference>
<protein>
    <submittedName>
        <fullName evidence="2">Porin</fullName>
    </submittedName>
</protein>
<feature type="signal peptide" evidence="1">
    <location>
        <begin position="1"/>
        <end position="20"/>
    </location>
</feature>
<proteinExistence type="predicted"/>